<evidence type="ECO:0000256" key="1">
    <source>
        <dbReference type="ARBA" id="ARBA00004479"/>
    </source>
</evidence>
<dbReference type="GeneID" id="109584191"/>
<organism evidence="6 7">
    <name type="scientific">Amphimedon queenslandica</name>
    <name type="common">Sponge</name>
    <dbReference type="NCBI Taxonomy" id="400682"/>
    <lineage>
        <taxon>Eukaryota</taxon>
        <taxon>Metazoa</taxon>
        <taxon>Porifera</taxon>
        <taxon>Demospongiae</taxon>
        <taxon>Heteroscleromorpha</taxon>
        <taxon>Haplosclerida</taxon>
        <taxon>Niphatidae</taxon>
        <taxon>Amphimedon</taxon>
    </lineage>
</organism>
<keyword evidence="5" id="KW-1133">Transmembrane helix</keyword>
<dbReference type="PROSITE" id="PS51419">
    <property type="entry name" value="RAB"/>
    <property type="match status" value="1"/>
</dbReference>
<dbReference type="GO" id="GO:0007160">
    <property type="term" value="P:cell-matrix adhesion"/>
    <property type="evidence" value="ECO:0007669"/>
    <property type="project" value="TreeGrafter"/>
</dbReference>
<dbReference type="PANTHER" id="PTHR23220">
    <property type="entry name" value="INTEGRIN ALPHA"/>
    <property type="match status" value="1"/>
</dbReference>
<comment type="subcellular location">
    <subcellularLocation>
        <location evidence="1">Membrane</location>
        <topology evidence="1">Single-pass type I membrane protein</topology>
    </subcellularLocation>
</comment>
<keyword evidence="2" id="KW-0401">Integrin</keyword>
<proteinExistence type="predicted"/>
<dbReference type="GO" id="GO:0098609">
    <property type="term" value="P:cell-cell adhesion"/>
    <property type="evidence" value="ECO:0007669"/>
    <property type="project" value="TreeGrafter"/>
</dbReference>
<dbReference type="Gene3D" id="2.60.40.1510">
    <property type="entry name" value="ntegrin, alpha v. Chain A, domain 3"/>
    <property type="match status" value="1"/>
</dbReference>
<dbReference type="InterPro" id="IPR001806">
    <property type="entry name" value="Small_GTPase"/>
</dbReference>
<dbReference type="Pfam" id="PF00071">
    <property type="entry name" value="Ras"/>
    <property type="match status" value="1"/>
</dbReference>
<protein>
    <recommendedName>
        <fullName evidence="8">Integrin alpha-2 domain-containing protein</fullName>
    </recommendedName>
</protein>
<evidence type="ECO:0000256" key="2">
    <source>
        <dbReference type="ARBA" id="ARBA00023037"/>
    </source>
</evidence>
<dbReference type="Gene3D" id="3.40.50.300">
    <property type="entry name" value="P-loop containing nucleotide triphosphate hydrolases"/>
    <property type="match status" value="1"/>
</dbReference>
<evidence type="ECO:0000256" key="5">
    <source>
        <dbReference type="SAM" id="Phobius"/>
    </source>
</evidence>
<reference evidence="7" key="1">
    <citation type="journal article" date="2010" name="Nature">
        <title>The Amphimedon queenslandica genome and the evolution of animal complexity.</title>
        <authorList>
            <person name="Srivastava M."/>
            <person name="Simakov O."/>
            <person name="Chapman J."/>
            <person name="Fahey B."/>
            <person name="Gauthier M.E."/>
            <person name="Mitros T."/>
            <person name="Richards G.S."/>
            <person name="Conaco C."/>
            <person name="Dacre M."/>
            <person name="Hellsten U."/>
            <person name="Larroux C."/>
            <person name="Putnam N.H."/>
            <person name="Stanke M."/>
            <person name="Adamska M."/>
            <person name="Darling A."/>
            <person name="Degnan S.M."/>
            <person name="Oakley T.H."/>
            <person name="Plachetzki D.C."/>
            <person name="Zhai Y."/>
            <person name="Adamski M."/>
            <person name="Calcino A."/>
            <person name="Cummins S.F."/>
            <person name="Goodstein D.M."/>
            <person name="Harris C."/>
            <person name="Jackson D.J."/>
            <person name="Leys S.P."/>
            <person name="Shu S."/>
            <person name="Woodcroft B.J."/>
            <person name="Vervoort M."/>
            <person name="Kosik K.S."/>
            <person name="Manning G."/>
            <person name="Degnan B.M."/>
            <person name="Rokhsar D.S."/>
        </authorList>
    </citation>
    <scope>NUCLEOTIDE SEQUENCE [LARGE SCALE GENOMIC DNA]</scope>
</reference>
<dbReference type="GO" id="GO:0007229">
    <property type="term" value="P:integrin-mediated signaling pathway"/>
    <property type="evidence" value="ECO:0007669"/>
    <property type="project" value="UniProtKB-KW"/>
</dbReference>
<evidence type="ECO:0000256" key="3">
    <source>
        <dbReference type="ARBA" id="ARBA00023136"/>
    </source>
</evidence>
<dbReference type="GO" id="GO:0005525">
    <property type="term" value="F:GTP binding"/>
    <property type="evidence" value="ECO:0007669"/>
    <property type="project" value="InterPro"/>
</dbReference>
<dbReference type="SUPFAM" id="SSF52540">
    <property type="entry name" value="P-loop containing nucleoside triphosphate hydrolases"/>
    <property type="match status" value="1"/>
</dbReference>
<dbReference type="InterPro" id="IPR027417">
    <property type="entry name" value="P-loop_NTPase"/>
</dbReference>
<keyword evidence="3 5" id="KW-0472">Membrane</keyword>
<dbReference type="SUPFAM" id="SSF69179">
    <property type="entry name" value="Integrin domains"/>
    <property type="match status" value="2"/>
</dbReference>
<dbReference type="GO" id="GO:0005178">
    <property type="term" value="F:integrin binding"/>
    <property type="evidence" value="ECO:0007669"/>
    <property type="project" value="TreeGrafter"/>
</dbReference>
<accession>A0AAN0JEH9</accession>
<dbReference type="Proteomes" id="UP000007879">
    <property type="component" value="Unassembled WGS sequence"/>
</dbReference>
<dbReference type="GO" id="GO:0033627">
    <property type="term" value="P:cell adhesion mediated by integrin"/>
    <property type="evidence" value="ECO:0007669"/>
    <property type="project" value="TreeGrafter"/>
</dbReference>
<keyword evidence="4" id="KW-0325">Glycoprotein</keyword>
<dbReference type="GO" id="GO:0009897">
    <property type="term" value="C:external side of plasma membrane"/>
    <property type="evidence" value="ECO:0007669"/>
    <property type="project" value="TreeGrafter"/>
</dbReference>
<dbReference type="RefSeq" id="XP_019855399.1">
    <property type="nucleotide sequence ID" value="XM_019999840.1"/>
</dbReference>
<dbReference type="AlphaFoldDB" id="A0AAN0JEH9"/>
<keyword evidence="5" id="KW-0812">Transmembrane</keyword>
<sequence length="501" mass="55379">FFSDLDAKRDVKFEEGLAFAQEHGLVFMETSAKTAANVEEAFINTAKEVYKKIQDGVFDITNEVSLASLLLFGQYLPNVYMYNVILHVHITNLNELPYRITITVTIQNNGEDFYNPYLNITIPKANLKHVANTEDQCNDTSINSLVSTVICVNVLPSILTSRHGPINYVIKLDVVDIDGNVDSLPIKVSVKNPDETYSREDVVNNNKVYLSLDVVAISTYRTEILWSARQIYYNGSGSTFINSIASSPGSQLNLTTALLKTLGAQIRSGIIAIYILARSNENEKYFYPASIIASNNVSCDESQLSSQGFTYVMDRLQMDTGSNEHKRSAGGLHPGLNTRQSTTGARGCAGSGTTGCITIVCNFTSLKERIELTITGYLNERFFNGKTELYQLSAFAQVNVTDGSTFTSNDSITEAVSIISVIRLNDNTEAELGLPWYILLFPSLAAQLVFVIILTLLCFLGFFKRKKYHKVEVAGDETLTFELSPLEIVGEENAEVAPQIN</sequence>
<evidence type="ECO:0000313" key="6">
    <source>
        <dbReference type="EnsemblMetazoa" id="XP_019855399.1"/>
    </source>
</evidence>
<dbReference type="Gene3D" id="2.60.40.1530">
    <property type="entry name" value="ntegrin, alpha v. Chain A, domain 4"/>
    <property type="match status" value="1"/>
</dbReference>
<evidence type="ECO:0000256" key="4">
    <source>
        <dbReference type="ARBA" id="ARBA00023180"/>
    </source>
</evidence>
<reference evidence="6" key="2">
    <citation type="submission" date="2024-06" db="UniProtKB">
        <authorList>
            <consortium name="EnsemblMetazoa"/>
        </authorList>
    </citation>
    <scope>IDENTIFICATION</scope>
</reference>
<keyword evidence="7" id="KW-1185">Reference proteome</keyword>
<dbReference type="PROSITE" id="PS51421">
    <property type="entry name" value="RAS"/>
    <property type="match status" value="1"/>
</dbReference>
<dbReference type="PANTHER" id="PTHR23220:SF134">
    <property type="entry name" value="INTEGRIN ALPHA-2 DOMAIN-CONTAINING PROTEIN"/>
    <property type="match status" value="1"/>
</dbReference>
<name>A0AAN0JEH9_AMPQE</name>
<evidence type="ECO:0000313" key="7">
    <source>
        <dbReference type="Proteomes" id="UP000007879"/>
    </source>
</evidence>
<feature type="transmembrane region" description="Helical" evidence="5">
    <location>
        <begin position="436"/>
        <end position="463"/>
    </location>
</feature>
<dbReference type="GO" id="GO:0008305">
    <property type="term" value="C:integrin complex"/>
    <property type="evidence" value="ECO:0007669"/>
    <property type="project" value="TreeGrafter"/>
</dbReference>
<dbReference type="InterPro" id="IPR032695">
    <property type="entry name" value="Integrin_dom_sf"/>
</dbReference>
<dbReference type="GO" id="GO:0003924">
    <property type="term" value="F:GTPase activity"/>
    <property type="evidence" value="ECO:0007669"/>
    <property type="project" value="InterPro"/>
</dbReference>
<dbReference type="KEGG" id="aqu:109584191"/>
<dbReference type="EnsemblMetazoa" id="XM_019999840.1">
    <property type="protein sequence ID" value="XP_019855399.1"/>
    <property type="gene ID" value="LOC109584191"/>
</dbReference>
<evidence type="ECO:0008006" key="8">
    <source>
        <dbReference type="Google" id="ProtNLM"/>
    </source>
</evidence>